<comment type="caution">
    <text evidence="2">The sequence shown here is derived from an EMBL/GenBank/DDBJ whole genome shotgun (WGS) entry which is preliminary data.</text>
</comment>
<feature type="region of interest" description="Disordered" evidence="1">
    <location>
        <begin position="63"/>
        <end position="87"/>
    </location>
</feature>
<proteinExistence type="predicted"/>
<accession>A0A5B7IJ86</accession>
<gene>
    <name evidence="2" type="ORF">E2C01_076651</name>
</gene>
<evidence type="ECO:0000313" key="2">
    <source>
        <dbReference type="EMBL" id="MPC82009.1"/>
    </source>
</evidence>
<dbReference type="Proteomes" id="UP000324222">
    <property type="component" value="Unassembled WGS sequence"/>
</dbReference>
<evidence type="ECO:0000313" key="3">
    <source>
        <dbReference type="Proteomes" id="UP000324222"/>
    </source>
</evidence>
<evidence type="ECO:0000256" key="1">
    <source>
        <dbReference type="SAM" id="MobiDB-lite"/>
    </source>
</evidence>
<protein>
    <submittedName>
        <fullName evidence="2">Uncharacterized protein</fullName>
    </submittedName>
</protein>
<name>A0A5B7IJ86_PORTR</name>
<organism evidence="2 3">
    <name type="scientific">Portunus trituberculatus</name>
    <name type="common">Swimming crab</name>
    <name type="synonym">Neptunus trituberculatus</name>
    <dbReference type="NCBI Taxonomy" id="210409"/>
    <lineage>
        <taxon>Eukaryota</taxon>
        <taxon>Metazoa</taxon>
        <taxon>Ecdysozoa</taxon>
        <taxon>Arthropoda</taxon>
        <taxon>Crustacea</taxon>
        <taxon>Multicrustacea</taxon>
        <taxon>Malacostraca</taxon>
        <taxon>Eumalacostraca</taxon>
        <taxon>Eucarida</taxon>
        <taxon>Decapoda</taxon>
        <taxon>Pleocyemata</taxon>
        <taxon>Brachyura</taxon>
        <taxon>Eubrachyura</taxon>
        <taxon>Portunoidea</taxon>
        <taxon>Portunidae</taxon>
        <taxon>Portuninae</taxon>
        <taxon>Portunus</taxon>
    </lineage>
</organism>
<dbReference type="EMBL" id="VSRR010058644">
    <property type="protein sequence ID" value="MPC82009.1"/>
    <property type="molecule type" value="Genomic_DNA"/>
</dbReference>
<sequence>MRVQWSGRSDYTVSLYSCGGGSSNGTGVLARRHREQPFVHKTSAAGVMKRTRRLTRSPMKRIESLADAGTSLAAQSHLGEARPTNTQ</sequence>
<reference evidence="2 3" key="1">
    <citation type="submission" date="2019-05" db="EMBL/GenBank/DDBJ databases">
        <title>Another draft genome of Portunus trituberculatus and its Hox gene families provides insights of decapod evolution.</title>
        <authorList>
            <person name="Jeong J.-H."/>
            <person name="Song I."/>
            <person name="Kim S."/>
            <person name="Choi T."/>
            <person name="Kim D."/>
            <person name="Ryu S."/>
            <person name="Kim W."/>
        </authorList>
    </citation>
    <scope>NUCLEOTIDE SEQUENCE [LARGE SCALE GENOMIC DNA]</scope>
    <source>
        <tissue evidence="2">Muscle</tissue>
    </source>
</reference>
<keyword evidence="3" id="KW-1185">Reference proteome</keyword>
<dbReference type="AlphaFoldDB" id="A0A5B7IJ86"/>